<keyword evidence="1" id="KW-0560">Oxidoreductase</keyword>
<proteinExistence type="predicted"/>
<accession>A0A2V3W496</accession>
<dbReference type="AlphaFoldDB" id="A0A2V3W496"/>
<dbReference type="Pfam" id="PF13510">
    <property type="entry name" value="Fer2_4"/>
    <property type="match status" value="1"/>
</dbReference>
<dbReference type="OrthoDB" id="573392at2"/>
<protein>
    <submittedName>
        <fullName evidence="2">2Fe-2S iron-sulfur cluster protein</fullName>
    </submittedName>
</protein>
<dbReference type="RefSeq" id="WP_110394723.1">
    <property type="nucleotide sequence ID" value="NZ_JBHUHB010000001.1"/>
</dbReference>
<organism evidence="2 3">
    <name type="scientific">Pseudogracilibacillus auburnensis</name>
    <dbReference type="NCBI Taxonomy" id="1494959"/>
    <lineage>
        <taxon>Bacteria</taxon>
        <taxon>Bacillati</taxon>
        <taxon>Bacillota</taxon>
        <taxon>Bacilli</taxon>
        <taxon>Bacillales</taxon>
        <taxon>Bacillaceae</taxon>
        <taxon>Pseudogracilibacillus</taxon>
    </lineage>
</organism>
<dbReference type="Proteomes" id="UP000247978">
    <property type="component" value="Unassembled WGS sequence"/>
</dbReference>
<dbReference type="GO" id="GO:0051536">
    <property type="term" value="F:iron-sulfur cluster binding"/>
    <property type="evidence" value="ECO:0007669"/>
    <property type="project" value="InterPro"/>
</dbReference>
<dbReference type="SUPFAM" id="SSF54292">
    <property type="entry name" value="2Fe-2S ferredoxin-like"/>
    <property type="match status" value="1"/>
</dbReference>
<evidence type="ECO:0000256" key="1">
    <source>
        <dbReference type="ARBA" id="ARBA00023002"/>
    </source>
</evidence>
<dbReference type="EMBL" id="QJJQ01000004">
    <property type="protein sequence ID" value="PXW87891.1"/>
    <property type="molecule type" value="Genomic_DNA"/>
</dbReference>
<name>A0A2V3W496_9BACI</name>
<comment type="caution">
    <text evidence="2">The sequence shown here is derived from an EMBL/GenBank/DDBJ whole genome shotgun (WGS) entry which is preliminary data.</text>
</comment>
<dbReference type="Gene3D" id="3.10.20.440">
    <property type="entry name" value="2Fe-2S iron-sulphur cluster binding domain, sarcosine oxidase, alpha subunit, N-terminal domain"/>
    <property type="match status" value="1"/>
</dbReference>
<reference evidence="2 3" key="1">
    <citation type="submission" date="2018-05" db="EMBL/GenBank/DDBJ databases">
        <title>Genomic Encyclopedia of Type Strains, Phase IV (KMG-IV): sequencing the most valuable type-strain genomes for metagenomic binning, comparative biology and taxonomic classification.</title>
        <authorList>
            <person name="Goeker M."/>
        </authorList>
    </citation>
    <scope>NUCLEOTIDE SEQUENCE [LARGE SCALE GENOMIC DNA]</scope>
    <source>
        <strain evidence="2 3">DSM 28556</strain>
    </source>
</reference>
<dbReference type="InterPro" id="IPR036010">
    <property type="entry name" value="2Fe-2S_ferredoxin-like_sf"/>
</dbReference>
<evidence type="ECO:0000313" key="3">
    <source>
        <dbReference type="Proteomes" id="UP000247978"/>
    </source>
</evidence>
<dbReference type="GO" id="GO:0016491">
    <property type="term" value="F:oxidoreductase activity"/>
    <property type="evidence" value="ECO:0007669"/>
    <property type="project" value="UniProtKB-KW"/>
</dbReference>
<gene>
    <name evidence="2" type="ORF">DFR56_10439</name>
</gene>
<dbReference type="InterPro" id="IPR042204">
    <property type="entry name" value="2Fe-2S-bd_N"/>
</dbReference>
<keyword evidence="3" id="KW-1185">Reference proteome</keyword>
<evidence type="ECO:0000313" key="2">
    <source>
        <dbReference type="EMBL" id="PXW87891.1"/>
    </source>
</evidence>
<sequence>MRIQKHPVMKIIEKEDVEFIFNDTKIIGKKGDSLASALWANGMKTLRQTEKENNSRGIYCGIGNCYDCRVYLQGSGMVRACITPIKSGMEFYSEDRGDMSS</sequence>